<dbReference type="EMBL" id="DVHC01000062">
    <property type="protein sequence ID" value="HIR59720.1"/>
    <property type="molecule type" value="Genomic_DNA"/>
</dbReference>
<reference evidence="2" key="2">
    <citation type="journal article" date="2021" name="PeerJ">
        <title>Extensive microbial diversity within the chicken gut microbiome revealed by metagenomics and culture.</title>
        <authorList>
            <person name="Gilroy R."/>
            <person name="Ravi A."/>
            <person name="Getino M."/>
            <person name="Pursley I."/>
            <person name="Horton D.L."/>
            <person name="Alikhan N.F."/>
            <person name="Baker D."/>
            <person name="Gharbi K."/>
            <person name="Hall N."/>
            <person name="Watson M."/>
            <person name="Adriaenssens E.M."/>
            <person name="Foster-Nyarko E."/>
            <person name="Jarju S."/>
            <person name="Secka A."/>
            <person name="Antonio M."/>
            <person name="Oren A."/>
            <person name="Chaudhuri R.R."/>
            <person name="La Ragione R."/>
            <person name="Hildebrand F."/>
            <person name="Pallen M.J."/>
        </authorList>
    </citation>
    <scope>NUCLEOTIDE SEQUENCE</scope>
    <source>
        <strain evidence="2">CHK184-20233</strain>
    </source>
</reference>
<reference evidence="2" key="1">
    <citation type="submission" date="2020-10" db="EMBL/GenBank/DDBJ databases">
        <authorList>
            <person name="Gilroy R."/>
        </authorList>
    </citation>
    <scope>NUCLEOTIDE SEQUENCE</scope>
    <source>
        <strain evidence="2">CHK184-20233</strain>
    </source>
</reference>
<protein>
    <submittedName>
        <fullName evidence="2">Pro-sigmaK processing inhibitor BofA family protein</fullName>
    </submittedName>
</protein>
<gene>
    <name evidence="2" type="ORF">IAB38_06685</name>
</gene>
<dbReference type="AlphaFoldDB" id="A0A9D1DVE3"/>
<comment type="caution">
    <text evidence="2">The sequence shown here is derived from an EMBL/GenBank/DDBJ whole genome shotgun (WGS) entry which is preliminary data.</text>
</comment>
<proteinExistence type="predicted"/>
<keyword evidence="1" id="KW-0472">Membrane</keyword>
<feature type="transmembrane region" description="Helical" evidence="1">
    <location>
        <begin position="34"/>
        <end position="60"/>
    </location>
</feature>
<evidence type="ECO:0000256" key="1">
    <source>
        <dbReference type="SAM" id="Phobius"/>
    </source>
</evidence>
<accession>A0A9D1DVE3</accession>
<sequence>MKQVMKKVWHVLQKIIISTFILYGYNLIATRFNLVIPINVITVGSVSLLGFPMLFVLVLLKVLMF</sequence>
<evidence type="ECO:0000313" key="2">
    <source>
        <dbReference type="EMBL" id="HIR59720.1"/>
    </source>
</evidence>
<organism evidence="2 3">
    <name type="scientific">Candidatus Onthousia excrementipullorum</name>
    <dbReference type="NCBI Taxonomy" id="2840884"/>
    <lineage>
        <taxon>Bacteria</taxon>
        <taxon>Bacillati</taxon>
        <taxon>Bacillota</taxon>
        <taxon>Bacilli</taxon>
        <taxon>Candidatus Onthousia</taxon>
    </lineage>
</organism>
<feature type="transmembrane region" description="Helical" evidence="1">
    <location>
        <begin position="12"/>
        <end position="28"/>
    </location>
</feature>
<evidence type="ECO:0000313" key="3">
    <source>
        <dbReference type="Proteomes" id="UP000824232"/>
    </source>
</evidence>
<name>A0A9D1DVE3_9FIRM</name>
<keyword evidence="1" id="KW-1133">Transmembrane helix</keyword>
<dbReference type="Proteomes" id="UP000824232">
    <property type="component" value="Unassembled WGS sequence"/>
</dbReference>
<dbReference type="Pfam" id="PF07441">
    <property type="entry name" value="BofA"/>
    <property type="match status" value="1"/>
</dbReference>
<keyword evidence="1" id="KW-0812">Transmembrane</keyword>
<dbReference type="InterPro" id="IPR010001">
    <property type="entry name" value="BofA"/>
</dbReference>